<organism evidence="1 2">
    <name type="scientific">Streptomyces roseolus</name>
    <dbReference type="NCBI Taxonomy" id="67358"/>
    <lineage>
        <taxon>Bacteria</taxon>
        <taxon>Bacillati</taxon>
        <taxon>Actinomycetota</taxon>
        <taxon>Actinomycetes</taxon>
        <taxon>Kitasatosporales</taxon>
        <taxon>Streptomycetaceae</taxon>
        <taxon>Streptomyces</taxon>
    </lineage>
</organism>
<sequence length="120" mass="12522">MTEGGIAVGNYQIVIGKYNDGPAQRLRYVTLNGAAPSPRLNAPSTFGHATARGGQGIGAIYYALPDQPESFSSPGPATILFDTRGNRLAQPQLRFAPALAAADGVDTTFFGFDSDGNGYP</sequence>
<evidence type="ECO:0000313" key="1">
    <source>
        <dbReference type="EMBL" id="MDX2290629.1"/>
    </source>
</evidence>
<evidence type="ECO:0000313" key="2">
    <source>
        <dbReference type="Proteomes" id="UP001278571"/>
    </source>
</evidence>
<accession>A0ABU4JZC5</accession>
<dbReference type="RefSeq" id="WP_319007252.1">
    <property type="nucleotide sequence ID" value="NZ_JAWJZF010000051.1"/>
</dbReference>
<feature type="non-terminal residue" evidence="1">
    <location>
        <position position="120"/>
    </location>
</feature>
<dbReference type="Proteomes" id="UP001278571">
    <property type="component" value="Unassembled WGS sequence"/>
</dbReference>
<proteinExistence type="predicted"/>
<comment type="caution">
    <text evidence="1">The sequence shown here is derived from an EMBL/GenBank/DDBJ whole genome shotgun (WGS) entry which is preliminary data.</text>
</comment>
<dbReference type="EMBL" id="JAWJZF010000051">
    <property type="protein sequence ID" value="MDX2290629.1"/>
    <property type="molecule type" value="Genomic_DNA"/>
</dbReference>
<keyword evidence="2" id="KW-1185">Reference proteome</keyword>
<reference evidence="1 2" key="1">
    <citation type="submission" date="2023-10" db="EMBL/GenBank/DDBJ databases">
        <authorList>
            <person name="Wang X.X."/>
        </authorList>
    </citation>
    <scope>NUCLEOTIDE SEQUENCE [LARGE SCALE GENOMIC DNA]</scope>
    <source>
        <strain evidence="1 2">NBRC 12816</strain>
    </source>
</reference>
<protein>
    <submittedName>
        <fullName evidence="1">Uncharacterized protein</fullName>
    </submittedName>
</protein>
<name>A0ABU4JZC5_9ACTN</name>
<gene>
    <name evidence="1" type="ORF">R2363_00255</name>
</gene>